<dbReference type="EMBL" id="CP002032">
    <property type="protein sequence ID" value="ADH60999.1"/>
    <property type="molecule type" value="Genomic_DNA"/>
</dbReference>
<dbReference type="InterPro" id="IPR051472">
    <property type="entry name" value="T3SS_Stator/FliH"/>
</dbReference>
<proteinExistence type="inferred from homology"/>
<feature type="coiled-coil region" evidence="7">
    <location>
        <begin position="47"/>
        <end position="146"/>
    </location>
</feature>
<keyword evidence="10" id="KW-1185">Reference proteome</keyword>
<keyword evidence="9" id="KW-0282">Flagellum</keyword>
<keyword evidence="9" id="KW-0966">Cell projection</keyword>
<accession>A0ABN3Z5N7</accession>
<feature type="domain" description="Flagellar assembly protein FliH/Type III secretion system HrpE" evidence="8">
    <location>
        <begin position="121"/>
        <end position="248"/>
    </location>
</feature>
<keyword evidence="5" id="KW-0653">Protein transport</keyword>
<evidence type="ECO:0000313" key="10">
    <source>
        <dbReference type="Proteomes" id="UP000002064"/>
    </source>
</evidence>
<evidence type="ECO:0000256" key="7">
    <source>
        <dbReference type="SAM" id="Coils"/>
    </source>
</evidence>
<evidence type="ECO:0000256" key="3">
    <source>
        <dbReference type="ARBA" id="ARBA00022448"/>
    </source>
</evidence>
<comment type="similarity">
    <text evidence="2">Belongs to the FliH family.</text>
</comment>
<dbReference type="InterPro" id="IPR018035">
    <property type="entry name" value="Flagellar_FliH/T3SS_HrpE"/>
</dbReference>
<keyword evidence="7" id="KW-0175">Coiled coil</keyword>
<keyword evidence="9" id="KW-0969">Cilium</keyword>
<evidence type="ECO:0000259" key="8">
    <source>
        <dbReference type="Pfam" id="PF02108"/>
    </source>
</evidence>
<dbReference type="PANTHER" id="PTHR34982:SF1">
    <property type="entry name" value="FLAGELLAR ASSEMBLY PROTEIN FLIH"/>
    <property type="match status" value="1"/>
</dbReference>
<comment type="function">
    <text evidence="1">Needed for flagellar regrowth and assembly.</text>
</comment>
<gene>
    <name evidence="9" type="ordered locus">Tmath_1284</name>
</gene>
<dbReference type="Proteomes" id="UP000002064">
    <property type="component" value="Chromosome"/>
</dbReference>
<evidence type="ECO:0000256" key="2">
    <source>
        <dbReference type="ARBA" id="ARBA00006602"/>
    </source>
</evidence>
<evidence type="ECO:0000256" key="4">
    <source>
        <dbReference type="ARBA" id="ARBA00022795"/>
    </source>
</evidence>
<keyword evidence="3" id="KW-0813">Transport</keyword>
<evidence type="ECO:0000256" key="5">
    <source>
        <dbReference type="ARBA" id="ARBA00022927"/>
    </source>
</evidence>
<evidence type="ECO:0000313" key="9">
    <source>
        <dbReference type="EMBL" id="ADH60999.1"/>
    </source>
</evidence>
<sequence length="259" mass="29974">MKLLYRVYKHQQINISSPIVLRIVKNSEKKQKTENAIELSGQTKDIKKESDNLAKQIIERARQVQQEILRKTREDVEKILIEVEKKAKKIEEEYKEKGYQDGYTVGYQEGYKKGEEDAKAIIQEAKAIKEEIIKEKQRMYKNAESDMVSVILEAVEKIIGKYVEEDKDIILNLIKKGMENYNAFDKVTVRVSEEDYEHCIKNKDKILKDIEFLDDVNILKDLSLKKGDCVIETNSGVINSGISTQLRALKNLFVGVLNE</sequence>
<dbReference type="Pfam" id="PF02108">
    <property type="entry name" value="FliH"/>
    <property type="match status" value="1"/>
</dbReference>
<evidence type="ECO:0000256" key="1">
    <source>
        <dbReference type="ARBA" id="ARBA00003041"/>
    </source>
</evidence>
<keyword evidence="6" id="KW-1006">Bacterial flagellum protein export</keyword>
<evidence type="ECO:0000256" key="6">
    <source>
        <dbReference type="ARBA" id="ARBA00023225"/>
    </source>
</evidence>
<name>A0ABN3Z5N7_THEM3</name>
<reference evidence="9 10" key="1">
    <citation type="submission" date="2010-05" db="EMBL/GenBank/DDBJ databases">
        <title>Complete sequence of Thermoanaerobacter mathranii subsp. mathranii mathranii str. A3.</title>
        <authorList>
            <consortium name="US DOE Joint Genome Institute"/>
            <person name="Lucas S."/>
            <person name="Copeland A."/>
            <person name="Lapidus A."/>
            <person name="Cheng J.-F."/>
            <person name="Bruce D."/>
            <person name="Goodwin L."/>
            <person name="Pitluck S."/>
            <person name="Held B."/>
            <person name="Detter J.C."/>
            <person name="Han C."/>
            <person name="Tapia R."/>
            <person name="Land M."/>
            <person name="Hauser L."/>
            <person name="Kyrpides N."/>
            <person name="Mikhailova N."/>
            <person name="Zhou J."/>
            <person name="Hemme C."/>
            <person name="Woyke T."/>
        </authorList>
    </citation>
    <scope>NUCLEOTIDE SEQUENCE [LARGE SCALE GENOMIC DNA]</scope>
    <source>
        <strain evidence="9 10">A3</strain>
    </source>
</reference>
<organism evidence="9 10">
    <name type="scientific">Thermoanaerobacter mathranii subsp. mathranii (strain DSM 11426 / CCUG 53645 / CIP 108742 / A3)</name>
    <dbReference type="NCBI Taxonomy" id="583358"/>
    <lineage>
        <taxon>Bacteria</taxon>
        <taxon>Bacillati</taxon>
        <taxon>Bacillota</taxon>
        <taxon>Clostridia</taxon>
        <taxon>Thermoanaerobacterales</taxon>
        <taxon>Thermoanaerobacteraceae</taxon>
        <taxon>Thermoanaerobacter</taxon>
    </lineage>
</organism>
<protein>
    <submittedName>
        <fullName evidence="9">Flagellar assembly protein FliH/Type III secretion system HrpE</fullName>
    </submittedName>
</protein>
<keyword evidence="4" id="KW-1005">Bacterial flagellum biogenesis</keyword>
<dbReference type="PANTHER" id="PTHR34982">
    <property type="entry name" value="YOP PROTEINS TRANSLOCATION PROTEIN L"/>
    <property type="match status" value="1"/>
</dbReference>